<feature type="region of interest" description="Disordered" evidence="1">
    <location>
        <begin position="42"/>
        <end position="63"/>
    </location>
</feature>
<dbReference type="EMBL" id="SJPS01000001">
    <property type="protein sequence ID" value="TWU30337.1"/>
    <property type="molecule type" value="Genomic_DNA"/>
</dbReference>
<evidence type="ECO:0000313" key="2">
    <source>
        <dbReference type="EMBL" id="TWU30337.1"/>
    </source>
</evidence>
<protein>
    <submittedName>
        <fullName evidence="2">Uncharacterized protein</fullName>
    </submittedName>
</protein>
<organism evidence="2 3">
    <name type="scientific">Bythopirellula polymerisocia</name>
    <dbReference type="NCBI Taxonomy" id="2528003"/>
    <lineage>
        <taxon>Bacteria</taxon>
        <taxon>Pseudomonadati</taxon>
        <taxon>Planctomycetota</taxon>
        <taxon>Planctomycetia</taxon>
        <taxon>Pirellulales</taxon>
        <taxon>Lacipirellulaceae</taxon>
        <taxon>Bythopirellula</taxon>
    </lineage>
</organism>
<dbReference type="AlphaFoldDB" id="A0A5C6D3U5"/>
<evidence type="ECO:0000313" key="3">
    <source>
        <dbReference type="Proteomes" id="UP000318437"/>
    </source>
</evidence>
<proteinExistence type="predicted"/>
<sequence>MPQFFLNQENLVSLRGIDFLSPRVNQQHCQLKKTTPTVVIRKKPRRNQPFRGARTRGAETPIE</sequence>
<accession>A0A5C6D3U5</accession>
<gene>
    <name evidence="2" type="ORF">Pla144_11230</name>
</gene>
<dbReference type="Proteomes" id="UP000318437">
    <property type="component" value="Unassembled WGS sequence"/>
</dbReference>
<keyword evidence="3" id="KW-1185">Reference proteome</keyword>
<name>A0A5C6D3U5_9BACT</name>
<evidence type="ECO:0000256" key="1">
    <source>
        <dbReference type="SAM" id="MobiDB-lite"/>
    </source>
</evidence>
<comment type="caution">
    <text evidence="2">The sequence shown here is derived from an EMBL/GenBank/DDBJ whole genome shotgun (WGS) entry which is preliminary data.</text>
</comment>
<reference evidence="2 3" key="1">
    <citation type="submission" date="2019-02" db="EMBL/GenBank/DDBJ databases">
        <title>Deep-cultivation of Planctomycetes and their phenomic and genomic characterization uncovers novel biology.</title>
        <authorList>
            <person name="Wiegand S."/>
            <person name="Jogler M."/>
            <person name="Boedeker C."/>
            <person name="Pinto D."/>
            <person name="Vollmers J."/>
            <person name="Rivas-Marin E."/>
            <person name="Kohn T."/>
            <person name="Peeters S.H."/>
            <person name="Heuer A."/>
            <person name="Rast P."/>
            <person name="Oberbeckmann S."/>
            <person name="Bunk B."/>
            <person name="Jeske O."/>
            <person name="Meyerdierks A."/>
            <person name="Storesund J.E."/>
            <person name="Kallscheuer N."/>
            <person name="Luecker S."/>
            <person name="Lage O.M."/>
            <person name="Pohl T."/>
            <person name="Merkel B.J."/>
            <person name="Hornburger P."/>
            <person name="Mueller R.-W."/>
            <person name="Bruemmer F."/>
            <person name="Labrenz M."/>
            <person name="Spormann A.M."/>
            <person name="Op Den Camp H."/>
            <person name="Overmann J."/>
            <person name="Amann R."/>
            <person name="Jetten M.S.M."/>
            <person name="Mascher T."/>
            <person name="Medema M.H."/>
            <person name="Devos D.P."/>
            <person name="Kaster A.-K."/>
            <person name="Ovreas L."/>
            <person name="Rohde M."/>
            <person name="Galperin M.Y."/>
            <person name="Jogler C."/>
        </authorList>
    </citation>
    <scope>NUCLEOTIDE SEQUENCE [LARGE SCALE GENOMIC DNA]</scope>
    <source>
        <strain evidence="2 3">Pla144</strain>
    </source>
</reference>